<dbReference type="EMBL" id="JAUOZS010000001">
    <property type="protein sequence ID" value="MDT8899630.1"/>
    <property type="molecule type" value="Genomic_DNA"/>
</dbReference>
<evidence type="ECO:0000313" key="3">
    <source>
        <dbReference type="Proteomes" id="UP001254848"/>
    </source>
</evidence>
<accession>A0ABU3NS31</accession>
<proteinExistence type="predicted"/>
<dbReference type="InterPro" id="IPR011437">
    <property type="entry name" value="DUF1540"/>
</dbReference>
<comment type="caution">
    <text evidence="2">The sequence shown here is derived from an EMBL/GenBank/DDBJ whole genome shotgun (WGS) entry which is preliminary data.</text>
</comment>
<organism evidence="2 3">
    <name type="scientific">Anaeroselena agilis</name>
    <dbReference type="NCBI Taxonomy" id="3063788"/>
    <lineage>
        <taxon>Bacteria</taxon>
        <taxon>Bacillati</taxon>
        <taxon>Bacillota</taxon>
        <taxon>Negativicutes</taxon>
        <taxon>Acetonemataceae</taxon>
        <taxon>Anaeroselena</taxon>
    </lineage>
</organism>
<dbReference type="Proteomes" id="UP001254848">
    <property type="component" value="Unassembled WGS sequence"/>
</dbReference>
<keyword evidence="3" id="KW-1185">Reference proteome</keyword>
<sequence length="53" mass="5714">MARDVMCTVENCKFWENRNCTASAIEVNVDGGGHKAGYTAETNCQTFVAANKG</sequence>
<protein>
    <submittedName>
        <fullName evidence="2">DUF1540 domain-containing protein</fullName>
    </submittedName>
</protein>
<dbReference type="RefSeq" id="WP_413778201.1">
    <property type="nucleotide sequence ID" value="NZ_JAUOZS010000001.1"/>
</dbReference>
<dbReference type="Pfam" id="PF07561">
    <property type="entry name" value="DUF1540"/>
    <property type="match status" value="1"/>
</dbReference>
<feature type="domain" description="DUF1540" evidence="1">
    <location>
        <begin position="5"/>
        <end position="47"/>
    </location>
</feature>
<reference evidence="2 3" key="1">
    <citation type="submission" date="2023-07" db="EMBL/GenBank/DDBJ databases">
        <title>The novel representative of Negativicutes class, Anaeroselena agilis gen. nov. sp. nov.</title>
        <authorList>
            <person name="Prokofeva M.I."/>
            <person name="Elcheninov A.G."/>
            <person name="Klyukina A."/>
            <person name="Kublanov I.V."/>
            <person name="Frolov E.N."/>
            <person name="Podosokorskaya O.A."/>
        </authorList>
    </citation>
    <scope>NUCLEOTIDE SEQUENCE [LARGE SCALE GENOMIC DNA]</scope>
    <source>
        <strain evidence="2 3">4137-cl</strain>
    </source>
</reference>
<evidence type="ECO:0000259" key="1">
    <source>
        <dbReference type="Pfam" id="PF07561"/>
    </source>
</evidence>
<evidence type="ECO:0000313" key="2">
    <source>
        <dbReference type="EMBL" id="MDT8899630.1"/>
    </source>
</evidence>
<gene>
    <name evidence="2" type="ORF">Q4T40_00015</name>
</gene>
<name>A0ABU3NS31_9FIRM</name>